<keyword evidence="1" id="KW-1133">Transmembrane helix</keyword>
<evidence type="ECO:0008006" key="4">
    <source>
        <dbReference type="Google" id="ProtNLM"/>
    </source>
</evidence>
<evidence type="ECO:0000313" key="3">
    <source>
        <dbReference type="Proteomes" id="UP000809910"/>
    </source>
</evidence>
<organism evidence="2 3">
    <name type="scientific">Legionella bononiensis</name>
    <dbReference type="NCBI Taxonomy" id="2793102"/>
    <lineage>
        <taxon>Bacteria</taxon>
        <taxon>Pseudomonadati</taxon>
        <taxon>Pseudomonadota</taxon>
        <taxon>Gammaproteobacteria</taxon>
        <taxon>Legionellales</taxon>
        <taxon>Legionellaceae</taxon>
        <taxon>Legionella</taxon>
    </lineage>
</organism>
<evidence type="ECO:0000313" key="2">
    <source>
        <dbReference type="EMBL" id="MBL7525309.1"/>
    </source>
</evidence>
<keyword evidence="3" id="KW-1185">Reference proteome</keyword>
<evidence type="ECO:0000256" key="1">
    <source>
        <dbReference type="SAM" id="Phobius"/>
    </source>
</evidence>
<dbReference type="Proteomes" id="UP000809910">
    <property type="component" value="Unassembled WGS sequence"/>
</dbReference>
<protein>
    <recommendedName>
        <fullName evidence="4">XkdX family protein</fullName>
    </recommendedName>
</protein>
<dbReference type="RefSeq" id="WP_203107413.1">
    <property type="nucleotide sequence ID" value="NZ_JADOBG010000001.1"/>
</dbReference>
<accession>A0ABS1W7J4</accession>
<sequence>MSTALNVGKGLLKLAWSLFKITLLVADAAITISGYNKKTPRYNELDAIELFHKGAISPQDYEDATRHQ</sequence>
<dbReference type="EMBL" id="JADWVN010000004">
    <property type="protein sequence ID" value="MBL7525309.1"/>
    <property type="molecule type" value="Genomic_DNA"/>
</dbReference>
<comment type="caution">
    <text evidence="2">The sequence shown here is derived from an EMBL/GenBank/DDBJ whole genome shotgun (WGS) entry which is preliminary data.</text>
</comment>
<keyword evidence="1" id="KW-0472">Membrane</keyword>
<keyword evidence="1" id="KW-0812">Transmembrane</keyword>
<proteinExistence type="predicted"/>
<feature type="transmembrane region" description="Helical" evidence="1">
    <location>
        <begin position="14"/>
        <end position="35"/>
    </location>
</feature>
<name>A0ABS1W7J4_9GAMM</name>
<reference evidence="2 3" key="1">
    <citation type="submission" date="2020-12" db="EMBL/GenBank/DDBJ databases">
        <title>WGS of Legionella: environmental sample.</title>
        <authorList>
            <person name="Cristino S."/>
            <person name="Girolamini L."/>
            <person name="Salaris S."/>
            <person name="Pascale M.R."/>
            <person name="Mazzotta M."/>
            <person name="Orsini M."/>
            <person name="Grottola A."/>
        </authorList>
    </citation>
    <scope>NUCLEOTIDE SEQUENCE [LARGE SCALE GENOMIC DNA]</scope>
    <source>
        <strain evidence="2 3">30cs62</strain>
    </source>
</reference>
<gene>
    <name evidence="2" type="ORF">I5282_01825</name>
</gene>